<organism evidence="7 8">
    <name type="scientific">Tibeticola sediminis</name>
    <dbReference type="NCBI Taxonomy" id="1917811"/>
    <lineage>
        <taxon>Bacteria</taxon>
        <taxon>Pseudomonadati</taxon>
        <taxon>Pseudomonadota</taxon>
        <taxon>Betaproteobacteria</taxon>
        <taxon>Burkholderiales</taxon>
        <taxon>Comamonadaceae</taxon>
        <taxon>Tibeticola</taxon>
    </lineage>
</organism>
<keyword evidence="8" id="KW-1185">Reference proteome</keyword>
<protein>
    <recommendedName>
        <fullName evidence="4">RNA pyrophosphohydrolase</fullName>
        <ecNumber evidence="4">3.6.1.-</ecNumber>
    </recommendedName>
    <alternativeName>
        <fullName evidence="4">(Di)nucleoside polyphosphate hydrolase</fullName>
    </alternativeName>
</protein>
<gene>
    <name evidence="4" type="primary">rppH</name>
    <name evidence="4" type="synonym">nudH</name>
    <name evidence="7" type="ORF">EDC62_2289</name>
</gene>
<dbReference type="InterPro" id="IPR000086">
    <property type="entry name" value="NUDIX_hydrolase_dom"/>
</dbReference>
<dbReference type="CDD" id="cd03671">
    <property type="entry name" value="NUDIX_Ap4A_hydrolase_plant_like"/>
    <property type="match status" value="1"/>
</dbReference>
<dbReference type="Pfam" id="PF00293">
    <property type="entry name" value="NUDIX"/>
    <property type="match status" value="1"/>
</dbReference>
<dbReference type="GO" id="GO:0034353">
    <property type="term" value="F:mRNA 5'-diphosphatase activity"/>
    <property type="evidence" value="ECO:0007669"/>
    <property type="project" value="UniProtKB-ARBA"/>
</dbReference>
<comment type="cofactor">
    <cofactor evidence="2">
        <name>Mg(2+)</name>
        <dbReference type="ChEBI" id="CHEBI:18420"/>
    </cofactor>
</comment>
<evidence type="ECO:0000256" key="5">
    <source>
        <dbReference type="SAM" id="MobiDB-lite"/>
    </source>
</evidence>
<proteinExistence type="inferred from homology"/>
<evidence type="ECO:0000256" key="3">
    <source>
        <dbReference type="ARBA" id="ARBA00022801"/>
    </source>
</evidence>
<evidence type="ECO:0000256" key="1">
    <source>
        <dbReference type="ARBA" id="ARBA00001936"/>
    </source>
</evidence>
<dbReference type="NCBIfam" id="NF001938">
    <property type="entry name" value="PRK00714.1-5"/>
    <property type="match status" value="1"/>
</dbReference>
<feature type="short sequence motif" description="Nudix box" evidence="4">
    <location>
        <begin position="38"/>
        <end position="59"/>
    </location>
</feature>
<dbReference type="PANTHER" id="PTHR43736:SF1">
    <property type="entry name" value="DIHYDRONEOPTERIN TRIPHOSPHATE DIPHOSPHATASE"/>
    <property type="match status" value="1"/>
</dbReference>
<dbReference type="Proteomes" id="UP000272193">
    <property type="component" value="Unassembled WGS sequence"/>
</dbReference>
<sequence>MLDREGFRPNVGIILLNQKNQVFWGKRIRTHSWQFPQGGIDRGETPEQAMYRELHEEIGLRPEHVRIIARTRDWLRYEVPDRYIRRDSRGHYKGQKQIWYLLQLTAQDWNLNLRATDHPEFDAWRWNDYWVPLDAVVEFKRGVYEMALTELARYLPRREGSNRFLRGSMRGRDEASARPRPCMLRPPIELPPGASFDPDPSRGGAQPQAGAGDPLEPDAAQARHASP</sequence>
<evidence type="ECO:0000256" key="4">
    <source>
        <dbReference type="HAMAP-Rule" id="MF_00298"/>
    </source>
</evidence>
<dbReference type="InterPro" id="IPR022927">
    <property type="entry name" value="RppH"/>
</dbReference>
<comment type="similarity">
    <text evidence="4">Belongs to the Nudix hydrolase family. RppH subfamily.</text>
</comment>
<feature type="region of interest" description="Disordered" evidence="5">
    <location>
        <begin position="165"/>
        <end position="227"/>
    </location>
</feature>
<dbReference type="RefSeq" id="WP_124223847.1">
    <property type="nucleotide sequence ID" value="NZ_RKQL01000006.1"/>
</dbReference>
<dbReference type="PROSITE" id="PS00893">
    <property type="entry name" value="NUDIX_BOX"/>
    <property type="match status" value="1"/>
</dbReference>
<dbReference type="OrthoDB" id="9816040at2"/>
<dbReference type="PANTHER" id="PTHR43736">
    <property type="entry name" value="ADP-RIBOSE PYROPHOSPHATASE"/>
    <property type="match status" value="1"/>
</dbReference>
<dbReference type="NCBIfam" id="NF001935">
    <property type="entry name" value="PRK00714.1-2"/>
    <property type="match status" value="1"/>
</dbReference>
<comment type="caution">
    <text evidence="7">The sequence shown here is derived from an EMBL/GenBank/DDBJ whole genome shotgun (WGS) entry which is preliminary data.</text>
</comment>
<dbReference type="InterPro" id="IPR020476">
    <property type="entry name" value="Nudix_hydrolase"/>
</dbReference>
<dbReference type="InterPro" id="IPR020084">
    <property type="entry name" value="NUDIX_hydrolase_CS"/>
</dbReference>
<keyword evidence="3 4" id="KW-0378">Hydrolase</keyword>
<evidence type="ECO:0000259" key="6">
    <source>
        <dbReference type="PROSITE" id="PS51462"/>
    </source>
</evidence>
<dbReference type="NCBIfam" id="NF001937">
    <property type="entry name" value="PRK00714.1-4"/>
    <property type="match status" value="1"/>
</dbReference>
<name>A0A3N4URX5_9BURK</name>
<reference evidence="7 8" key="1">
    <citation type="submission" date="2018-11" db="EMBL/GenBank/DDBJ databases">
        <title>Genomic Encyclopedia of Type Strains, Phase IV (KMG-IV): sequencing the most valuable type-strain genomes for metagenomic binning, comparative biology and taxonomic classification.</title>
        <authorList>
            <person name="Goeker M."/>
        </authorList>
    </citation>
    <scope>NUCLEOTIDE SEQUENCE [LARGE SCALE GENOMIC DNA]</scope>
    <source>
        <strain evidence="7 8">DSM 101684</strain>
    </source>
</reference>
<dbReference type="HAMAP" id="MF_00298">
    <property type="entry name" value="Nudix_RppH"/>
    <property type="match status" value="1"/>
</dbReference>
<comment type="cofactor">
    <cofactor evidence="1">
        <name>Mn(2+)</name>
        <dbReference type="ChEBI" id="CHEBI:29035"/>
    </cofactor>
</comment>
<dbReference type="Gene3D" id="3.90.79.10">
    <property type="entry name" value="Nucleoside Triphosphate Pyrophosphohydrolase"/>
    <property type="match status" value="1"/>
</dbReference>
<dbReference type="SUPFAM" id="SSF55811">
    <property type="entry name" value="Nudix"/>
    <property type="match status" value="1"/>
</dbReference>
<comment type="function">
    <text evidence="4">Accelerates the degradation of transcripts by removing pyrophosphate from the 5'-end of triphosphorylated RNA, leading to a more labile monophosphorylated state that can stimulate subsequent ribonuclease cleavage.</text>
</comment>
<dbReference type="PROSITE" id="PS51462">
    <property type="entry name" value="NUDIX"/>
    <property type="match status" value="1"/>
</dbReference>
<comment type="cofactor">
    <cofactor evidence="4">
        <name>a divalent metal cation</name>
        <dbReference type="ChEBI" id="CHEBI:60240"/>
    </cofactor>
</comment>
<feature type="domain" description="Nudix hydrolase" evidence="6">
    <location>
        <begin position="6"/>
        <end position="149"/>
    </location>
</feature>
<evidence type="ECO:0000256" key="2">
    <source>
        <dbReference type="ARBA" id="ARBA00001946"/>
    </source>
</evidence>
<dbReference type="FunFam" id="3.90.79.10:FF:000001">
    <property type="entry name" value="RNA pyrophosphohydrolase"/>
    <property type="match status" value="1"/>
</dbReference>
<evidence type="ECO:0000313" key="7">
    <source>
        <dbReference type="EMBL" id="RPE64470.1"/>
    </source>
</evidence>
<feature type="compositionally biased region" description="Low complexity" evidence="5">
    <location>
        <begin position="203"/>
        <end position="212"/>
    </location>
</feature>
<accession>A0A3N4URX5</accession>
<dbReference type="PRINTS" id="PR00502">
    <property type="entry name" value="NUDIXFAMILY"/>
</dbReference>
<dbReference type="EC" id="3.6.1.-" evidence="4"/>
<dbReference type="AlphaFoldDB" id="A0A3N4URX5"/>
<dbReference type="InterPro" id="IPR015797">
    <property type="entry name" value="NUDIX_hydrolase-like_dom_sf"/>
</dbReference>
<dbReference type="EMBL" id="RKQL01000006">
    <property type="protein sequence ID" value="RPE64470.1"/>
    <property type="molecule type" value="Genomic_DNA"/>
</dbReference>
<evidence type="ECO:0000313" key="8">
    <source>
        <dbReference type="Proteomes" id="UP000272193"/>
    </source>
</evidence>